<protein>
    <submittedName>
        <fullName evidence="3">Anti-sigma regulatory factor</fullName>
    </submittedName>
</protein>
<sequence>MKTELHVPSDIRFLMLAEDWLLGSLKLEVGETVDWSKQAARLRLALAEAYSNVVRHAHREQPHLPVVICLEIDNQEMALEIWDRGAGYNPDAYKAPSPEDRQEHGYGWMILNRLMDSVEYQSQLDGRNCLKLAANLPEVAVTEAA</sequence>
<reference evidence="3" key="1">
    <citation type="submission" date="2020-10" db="EMBL/GenBank/DDBJ databases">
        <authorList>
            <person name="Castelo-Branco R."/>
            <person name="Eusebio N."/>
            <person name="Adriana R."/>
            <person name="Vieira A."/>
            <person name="Brugerolle De Fraissinette N."/>
            <person name="Rezende De Castro R."/>
            <person name="Schneider M.P."/>
            <person name="Vasconcelos V."/>
            <person name="Leao P.N."/>
        </authorList>
    </citation>
    <scope>NUCLEOTIDE SEQUENCE</scope>
    <source>
        <strain evidence="3">LEGE 11480</strain>
    </source>
</reference>
<dbReference type="SUPFAM" id="SSF55874">
    <property type="entry name" value="ATPase domain of HSP90 chaperone/DNA topoisomerase II/histidine kinase"/>
    <property type="match status" value="1"/>
</dbReference>
<accession>A0A928VPF5</accession>
<dbReference type="AlphaFoldDB" id="A0A928VPF5"/>
<name>A0A928VPF5_9CYAN</name>
<keyword evidence="1" id="KW-0808">Transferase</keyword>
<keyword evidence="1" id="KW-0418">Kinase</keyword>
<dbReference type="PANTHER" id="PTHR35526">
    <property type="entry name" value="ANTI-SIGMA-F FACTOR RSBW-RELATED"/>
    <property type="match status" value="1"/>
</dbReference>
<dbReference type="InterPro" id="IPR036890">
    <property type="entry name" value="HATPase_C_sf"/>
</dbReference>
<dbReference type="CDD" id="cd16936">
    <property type="entry name" value="HATPase_RsbW-like"/>
    <property type="match status" value="1"/>
</dbReference>
<keyword evidence="4" id="KW-1185">Reference proteome</keyword>
<proteinExistence type="predicted"/>
<comment type="caution">
    <text evidence="3">The sequence shown here is derived from an EMBL/GenBank/DDBJ whole genome shotgun (WGS) entry which is preliminary data.</text>
</comment>
<evidence type="ECO:0000259" key="2">
    <source>
        <dbReference type="Pfam" id="PF13581"/>
    </source>
</evidence>
<organism evidence="3 4">
    <name type="scientific">Romeriopsis navalis LEGE 11480</name>
    <dbReference type="NCBI Taxonomy" id="2777977"/>
    <lineage>
        <taxon>Bacteria</taxon>
        <taxon>Bacillati</taxon>
        <taxon>Cyanobacteriota</taxon>
        <taxon>Cyanophyceae</taxon>
        <taxon>Leptolyngbyales</taxon>
        <taxon>Leptolyngbyaceae</taxon>
        <taxon>Romeriopsis</taxon>
        <taxon>Romeriopsis navalis</taxon>
    </lineage>
</organism>
<dbReference type="InterPro" id="IPR003594">
    <property type="entry name" value="HATPase_dom"/>
</dbReference>
<dbReference type="GO" id="GO:0004674">
    <property type="term" value="F:protein serine/threonine kinase activity"/>
    <property type="evidence" value="ECO:0007669"/>
    <property type="project" value="UniProtKB-KW"/>
</dbReference>
<dbReference type="Pfam" id="PF13581">
    <property type="entry name" value="HATPase_c_2"/>
    <property type="match status" value="1"/>
</dbReference>
<dbReference type="RefSeq" id="WP_264326230.1">
    <property type="nucleotide sequence ID" value="NZ_JADEXQ010000062.1"/>
</dbReference>
<dbReference type="EMBL" id="JADEXQ010000062">
    <property type="protein sequence ID" value="MBE9031403.1"/>
    <property type="molecule type" value="Genomic_DNA"/>
</dbReference>
<dbReference type="Proteomes" id="UP000625316">
    <property type="component" value="Unassembled WGS sequence"/>
</dbReference>
<dbReference type="InterPro" id="IPR050267">
    <property type="entry name" value="Anti-sigma-factor_SerPK"/>
</dbReference>
<keyword evidence="1" id="KW-0723">Serine/threonine-protein kinase</keyword>
<dbReference type="PANTHER" id="PTHR35526:SF3">
    <property type="entry name" value="ANTI-SIGMA-F FACTOR RSBW"/>
    <property type="match status" value="1"/>
</dbReference>
<gene>
    <name evidence="3" type="ORF">IQ266_16840</name>
</gene>
<feature type="domain" description="Histidine kinase/HSP90-like ATPase" evidence="2">
    <location>
        <begin position="37"/>
        <end position="132"/>
    </location>
</feature>
<evidence type="ECO:0000256" key="1">
    <source>
        <dbReference type="ARBA" id="ARBA00022527"/>
    </source>
</evidence>
<evidence type="ECO:0000313" key="4">
    <source>
        <dbReference type="Proteomes" id="UP000625316"/>
    </source>
</evidence>
<evidence type="ECO:0000313" key="3">
    <source>
        <dbReference type="EMBL" id="MBE9031403.1"/>
    </source>
</evidence>
<dbReference type="Gene3D" id="3.30.565.10">
    <property type="entry name" value="Histidine kinase-like ATPase, C-terminal domain"/>
    <property type="match status" value="1"/>
</dbReference>